<dbReference type="PANTHER" id="PTHR34203:SF15">
    <property type="entry name" value="SLL1173 PROTEIN"/>
    <property type="match status" value="1"/>
</dbReference>
<dbReference type="PANTHER" id="PTHR34203">
    <property type="entry name" value="METHYLTRANSFERASE, FKBM FAMILY PROTEIN"/>
    <property type="match status" value="1"/>
</dbReference>
<gene>
    <name evidence="2" type="ORF">HJC23_007366</name>
</gene>
<sequence length="354" mass="38655">MSLRDLSRQRAKLLPFQGPSSCSIISHIVAFLIGGILVNVTKFDYQSINLSLKDDLLPASAPSFSTIKAEEIPKRDDVLNIMNIISATSFPMDSKSGKIKFPQSITTLVVDIGARASDYLGVLEKYEDSSVALILVDPLPDSSIPLMKRVAEYSMRGYTGGESYLDPAKSRQVFLVRAAVGKTEGIANLNIAAAPACTSILNTSAKNDFWCANSGEAIKVPIITLDGLLGLLPDNISIKQIHVKIDTEGADLDVLKGAPETLPKIDTIIIECNSDRSNRTFRDDECMASQAIKYMAERGFNTSVVEGQGDLVNIFFARNNYYGPLPDYLLRNGIAHRKFYSNFASSGTYLKVQP</sequence>
<evidence type="ECO:0000313" key="3">
    <source>
        <dbReference type="Proteomes" id="UP001516023"/>
    </source>
</evidence>
<dbReference type="SUPFAM" id="SSF53335">
    <property type="entry name" value="S-adenosyl-L-methionine-dependent methyltransferases"/>
    <property type="match status" value="1"/>
</dbReference>
<organism evidence="2 3">
    <name type="scientific">Cyclotella cryptica</name>
    <dbReference type="NCBI Taxonomy" id="29204"/>
    <lineage>
        <taxon>Eukaryota</taxon>
        <taxon>Sar</taxon>
        <taxon>Stramenopiles</taxon>
        <taxon>Ochrophyta</taxon>
        <taxon>Bacillariophyta</taxon>
        <taxon>Coscinodiscophyceae</taxon>
        <taxon>Thalassiosirophycidae</taxon>
        <taxon>Stephanodiscales</taxon>
        <taxon>Stephanodiscaceae</taxon>
        <taxon>Cyclotella</taxon>
    </lineage>
</organism>
<accession>A0ABD3Q4I2</accession>
<dbReference type="InterPro" id="IPR029063">
    <property type="entry name" value="SAM-dependent_MTases_sf"/>
</dbReference>
<dbReference type="InterPro" id="IPR006342">
    <property type="entry name" value="FkbM_mtfrase"/>
</dbReference>
<comment type="caution">
    <text evidence="2">The sequence shown here is derived from an EMBL/GenBank/DDBJ whole genome shotgun (WGS) entry which is preliminary data.</text>
</comment>
<protein>
    <recommendedName>
        <fullName evidence="1">Methyltransferase FkbM domain-containing protein</fullName>
    </recommendedName>
</protein>
<dbReference type="Pfam" id="PF05050">
    <property type="entry name" value="Methyltransf_21"/>
    <property type="match status" value="1"/>
</dbReference>
<dbReference type="Gene3D" id="3.40.50.150">
    <property type="entry name" value="Vaccinia Virus protein VP39"/>
    <property type="match status" value="1"/>
</dbReference>
<dbReference type="AlphaFoldDB" id="A0ABD3Q4I2"/>
<evidence type="ECO:0000259" key="1">
    <source>
        <dbReference type="Pfam" id="PF05050"/>
    </source>
</evidence>
<feature type="domain" description="Methyltransferase FkbM" evidence="1">
    <location>
        <begin position="111"/>
        <end position="300"/>
    </location>
</feature>
<reference evidence="2 3" key="1">
    <citation type="journal article" date="2020" name="G3 (Bethesda)">
        <title>Improved Reference Genome for Cyclotella cryptica CCMP332, a Model for Cell Wall Morphogenesis, Salinity Adaptation, and Lipid Production in Diatoms (Bacillariophyta).</title>
        <authorList>
            <person name="Roberts W.R."/>
            <person name="Downey K.M."/>
            <person name="Ruck E.C."/>
            <person name="Traller J.C."/>
            <person name="Alverson A.J."/>
        </authorList>
    </citation>
    <scope>NUCLEOTIDE SEQUENCE [LARGE SCALE GENOMIC DNA]</scope>
    <source>
        <strain evidence="2 3">CCMP332</strain>
    </source>
</reference>
<proteinExistence type="predicted"/>
<dbReference type="Proteomes" id="UP001516023">
    <property type="component" value="Unassembled WGS sequence"/>
</dbReference>
<dbReference type="InterPro" id="IPR052514">
    <property type="entry name" value="SAM-dependent_MTase"/>
</dbReference>
<name>A0ABD3Q4I2_9STRA</name>
<keyword evidence="3" id="KW-1185">Reference proteome</keyword>
<dbReference type="EMBL" id="JABMIG020000074">
    <property type="protein sequence ID" value="KAL3795138.1"/>
    <property type="molecule type" value="Genomic_DNA"/>
</dbReference>
<evidence type="ECO:0000313" key="2">
    <source>
        <dbReference type="EMBL" id="KAL3795138.1"/>
    </source>
</evidence>